<protein>
    <recommendedName>
        <fullName evidence="4">NADH dehydrogenase subunit 6</fullName>
    </recommendedName>
</protein>
<feature type="transmembrane region" description="Helical" evidence="1">
    <location>
        <begin position="42"/>
        <end position="66"/>
    </location>
</feature>
<comment type="caution">
    <text evidence="2">The sequence shown here is derived from an EMBL/GenBank/DDBJ whole genome shotgun (WGS) entry which is preliminary data.</text>
</comment>
<dbReference type="Proteomes" id="UP001457282">
    <property type="component" value="Unassembled WGS sequence"/>
</dbReference>
<gene>
    <name evidence="2" type="ORF">M0R45_036021</name>
</gene>
<sequence length="74" mass="7908">MAATTTWVKNGGEDMAWIYTAAWEDGIAVVDGVLDNGDEHGLGFVVGIGYGLGFMVVAEVLVNWICARAGGFWR</sequence>
<name>A0AAW1VUU2_RUBAR</name>
<organism evidence="2 3">
    <name type="scientific">Rubus argutus</name>
    <name type="common">Southern blackberry</name>
    <dbReference type="NCBI Taxonomy" id="59490"/>
    <lineage>
        <taxon>Eukaryota</taxon>
        <taxon>Viridiplantae</taxon>
        <taxon>Streptophyta</taxon>
        <taxon>Embryophyta</taxon>
        <taxon>Tracheophyta</taxon>
        <taxon>Spermatophyta</taxon>
        <taxon>Magnoliopsida</taxon>
        <taxon>eudicotyledons</taxon>
        <taxon>Gunneridae</taxon>
        <taxon>Pentapetalae</taxon>
        <taxon>rosids</taxon>
        <taxon>fabids</taxon>
        <taxon>Rosales</taxon>
        <taxon>Rosaceae</taxon>
        <taxon>Rosoideae</taxon>
        <taxon>Rosoideae incertae sedis</taxon>
        <taxon>Rubus</taxon>
    </lineage>
</organism>
<proteinExistence type="predicted"/>
<keyword evidence="1" id="KW-0812">Transmembrane</keyword>
<keyword evidence="1" id="KW-0472">Membrane</keyword>
<evidence type="ECO:0000313" key="3">
    <source>
        <dbReference type="Proteomes" id="UP001457282"/>
    </source>
</evidence>
<evidence type="ECO:0000256" key="1">
    <source>
        <dbReference type="SAM" id="Phobius"/>
    </source>
</evidence>
<evidence type="ECO:0000313" key="2">
    <source>
        <dbReference type="EMBL" id="KAK9912148.1"/>
    </source>
</evidence>
<evidence type="ECO:0008006" key="4">
    <source>
        <dbReference type="Google" id="ProtNLM"/>
    </source>
</evidence>
<keyword evidence="1" id="KW-1133">Transmembrane helix</keyword>
<reference evidence="2 3" key="1">
    <citation type="journal article" date="2023" name="G3 (Bethesda)">
        <title>A chromosome-length genome assembly and annotation of blackberry (Rubus argutus, cv. 'Hillquist').</title>
        <authorList>
            <person name="Bruna T."/>
            <person name="Aryal R."/>
            <person name="Dudchenko O."/>
            <person name="Sargent D.J."/>
            <person name="Mead D."/>
            <person name="Buti M."/>
            <person name="Cavallini A."/>
            <person name="Hytonen T."/>
            <person name="Andres J."/>
            <person name="Pham M."/>
            <person name="Weisz D."/>
            <person name="Mascagni F."/>
            <person name="Usai G."/>
            <person name="Natali L."/>
            <person name="Bassil N."/>
            <person name="Fernandez G.E."/>
            <person name="Lomsadze A."/>
            <person name="Armour M."/>
            <person name="Olukolu B."/>
            <person name="Poorten T."/>
            <person name="Britton C."/>
            <person name="Davik J."/>
            <person name="Ashrafi H."/>
            <person name="Aiden E.L."/>
            <person name="Borodovsky M."/>
            <person name="Worthington M."/>
        </authorList>
    </citation>
    <scope>NUCLEOTIDE SEQUENCE [LARGE SCALE GENOMIC DNA]</scope>
    <source>
        <strain evidence="2">PI 553951</strain>
    </source>
</reference>
<keyword evidence="3" id="KW-1185">Reference proteome</keyword>
<dbReference type="EMBL" id="JBEDUW010000007">
    <property type="protein sequence ID" value="KAK9912148.1"/>
    <property type="molecule type" value="Genomic_DNA"/>
</dbReference>
<accession>A0AAW1VUU2</accession>
<dbReference type="AlphaFoldDB" id="A0AAW1VUU2"/>